<sequence length="111" mass="12352">MLLKNSLLFATAHLLMMVNALPWVPLPSPLNPAYRRVSAPAIPPAIPGPHRPRVLSNCQHCVYTEKTGATTKCSANQMKIIQERVLQKAEQRIRAVGNPITMPREFTIRAT</sequence>
<dbReference type="Proteomes" id="UP000007148">
    <property type="component" value="Unassembled WGS sequence"/>
</dbReference>
<dbReference type="AlphaFoldDB" id="G4TRY1"/>
<evidence type="ECO:0000313" key="3">
    <source>
        <dbReference type="Proteomes" id="UP000007148"/>
    </source>
</evidence>
<gene>
    <name evidence="2" type="ORF">PIIN_08028</name>
</gene>
<reference evidence="2 3" key="1">
    <citation type="journal article" date="2011" name="PLoS Pathog.">
        <title>Endophytic Life Strategies Decoded by Genome and Transcriptome Analyses of the Mutualistic Root Symbiont Piriformospora indica.</title>
        <authorList>
            <person name="Zuccaro A."/>
            <person name="Lahrmann U."/>
            <person name="Guldener U."/>
            <person name="Langen G."/>
            <person name="Pfiffi S."/>
            <person name="Biedenkopf D."/>
            <person name="Wong P."/>
            <person name="Samans B."/>
            <person name="Grimm C."/>
            <person name="Basiewicz M."/>
            <person name="Murat C."/>
            <person name="Martin F."/>
            <person name="Kogel K.H."/>
        </authorList>
    </citation>
    <scope>NUCLEOTIDE SEQUENCE [LARGE SCALE GENOMIC DNA]</scope>
    <source>
        <strain evidence="2 3">DSM 11827</strain>
    </source>
</reference>
<comment type="caution">
    <text evidence="2">The sequence shown here is derived from an EMBL/GenBank/DDBJ whole genome shotgun (WGS) entry which is preliminary data.</text>
</comment>
<feature type="chain" id="PRO_5003468829" description="Secreted protein" evidence="1">
    <location>
        <begin position="21"/>
        <end position="111"/>
    </location>
</feature>
<feature type="signal peptide" evidence="1">
    <location>
        <begin position="1"/>
        <end position="20"/>
    </location>
</feature>
<dbReference type="HOGENOM" id="CLU_2159391_0_0_1"/>
<accession>G4TRY1</accession>
<evidence type="ECO:0008006" key="4">
    <source>
        <dbReference type="Google" id="ProtNLM"/>
    </source>
</evidence>
<evidence type="ECO:0000256" key="1">
    <source>
        <dbReference type="SAM" id="SignalP"/>
    </source>
</evidence>
<dbReference type="EMBL" id="CAFZ01000277">
    <property type="protein sequence ID" value="CCA74074.1"/>
    <property type="molecule type" value="Genomic_DNA"/>
</dbReference>
<keyword evidence="3" id="KW-1185">Reference proteome</keyword>
<proteinExistence type="predicted"/>
<protein>
    <recommendedName>
        <fullName evidence="4">Secreted protein</fullName>
    </recommendedName>
</protein>
<organism evidence="2 3">
    <name type="scientific">Serendipita indica (strain DSM 11827)</name>
    <name type="common">Root endophyte fungus</name>
    <name type="synonym">Piriformospora indica</name>
    <dbReference type="NCBI Taxonomy" id="1109443"/>
    <lineage>
        <taxon>Eukaryota</taxon>
        <taxon>Fungi</taxon>
        <taxon>Dikarya</taxon>
        <taxon>Basidiomycota</taxon>
        <taxon>Agaricomycotina</taxon>
        <taxon>Agaricomycetes</taxon>
        <taxon>Sebacinales</taxon>
        <taxon>Serendipitaceae</taxon>
        <taxon>Serendipita</taxon>
    </lineage>
</organism>
<evidence type="ECO:0000313" key="2">
    <source>
        <dbReference type="EMBL" id="CCA74074.1"/>
    </source>
</evidence>
<name>G4TRY1_SERID</name>
<dbReference type="InParanoid" id="G4TRY1"/>
<keyword evidence="1" id="KW-0732">Signal</keyword>